<dbReference type="Pfam" id="PF04976">
    <property type="entry name" value="DmsC"/>
    <property type="match status" value="1"/>
</dbReference>
<dbReference type="AlphaFoldDB" id="A0A0W1JFI3"/>
<dbReference type="OrthoDB" id="2083322at2"/>
<dbReference type="InterPro" id="IPR007059">
    <property type="entry name" value="DmsC"/>
</dbReference>
<name>A0A0W1JFI3_DESHA</name>
<dbReference type="GO" id="GO:0009390">
    <property type="term" value="C:dimethyl sulfoxide reductase complex"/>
    <property type="evidence" value="ECO:0007669"/>
    <property type="project" value="TreeGrafter"/>
</dbReference>
<accession>A0A0W1JFI3</accession>
<dbReference type="PANTHER" id="PTHR38095">
    <property type="entry name" value="ANAEROBIC DIMETHYL SULFOXIDE REDUCTASE CHAIN YNFH"/>
    <property type="match status" value="1"/>
</dbReference>
<dbReference type="PANTHER" id="PTHR38095:SF2">
    <property type="entry name" value="ANAEROBIC DIMETHYL SULFOXIDE REDUCTASE CHAIN C"/>
    <property type="match status" value="1"/>
</dbReference>
<dbReference type="GO" id="GO:0005886">
    <property type="term" value="C:plasma membrane"/>
    <property type="evidence" value="ECO:0007669"/>
    <property type="project" value="TreeGrafter"/>
</dbReference>
<feature type="transmembrane region" description="Helical" evidence="1">
    <location>
        <begin position="6"/>
        <end position="25"/>
    </location>
</feature>
<evidence type="ECO:0000256" key="1">
    <source>
        <dbReference type="SAM" id="Phobius"/>
    </source>
</evidence>
<feature type="transmembrane region" description="Helical" evidence="1">
    <location>
        <begin position="37"/>
        <end position="59"/>
    </location>
</feature>
<dbReference type="GO" id="GO:0009389">
    <property type="term" value="F:dimethyl sulfoxide reductase activity"/>
    <property type="evidence" value="ECO:0007669"/>
    <property type="project" value="TreeGrafter"/>
</dbReference>
<dbReference type="GO" id="GO:0019645">
    <property type="term" value="P:anaerobic electron transport chain"/>
    <property type="evidence" value="ECO:0007669"/>
    <property type="project" value="InterPro"/>
</dbReference>
<evidence type="ECO:0000313" key="3">
    <source>
        <dbReference type="Proteomes" id="UP000054623"/>
    </source>
</evidence>
<dbReference type="RefSeq" id="WP_058491647.1">
    <property type="nucleotide sequence ID" value="NZ_LOCK01000041.1"/>
</dbReference>
<gene>
    <name evidence="2" type="ORF">AT727_24515</name>
</gene>
<protein>
    <submittedName>
        <fullName evidence="2">DMSO reductase</fullName>
    </submittedName>
</protein>
<proteinExistence type="predicted"/>
<dbReference type="Proteomes" id="UP000054623">
    <property type="component" value="Unassembled WGS sequence"/>
</dbReference>
<comment type="caution">
    <text evidence="2">The sequence shown here is derived from an EMBL/GenBank/DDBJ whole genome shotgun (WGS) entry which is preliminary data.</text>
</comment>
<reference evidence="2 3" key="1">
    <citation type="submission" date="2015-12" db="EMBL/GenBank/DDBJ databases">
        <title>Draft Genome Sequence of Desulfitobacterium hafniense Strain DH, a Sulfate-reducing Bacterium Isolated from Paddy Soils.</title>
        <authorList>
            <person name="Bao P."/>
            <person name="Zhang X."/>
            <person name="Li G."/>
        </authorList>
    </citation>
    <scope>NUCLEOTIDE SEQUENCE [LARGE SCALE GENOMIC DNA]</scope>
    <source>
        <strain evidence="2 3">DH</strain>
    </source>
</reference>
<feature type="transmembrane region" description="Helical" evidence="1">
    <location>
        <begin position="79"/>
        <end position="98"/>
    </location>
</feature>
<feature type="transmembrane region" description="Helical" evidence="1">
    <location>
        <begin position="206"/>
        <end position="232"/>
    </location>
</feature>
<sequence>MEELALIIFTICVQAAIGIIVFATIAKYLNKEGVFKVAIVTAAGLAVIGLLASFLHLGQPLLAINSLTQFATSWLSREIWLTSAFTGLTVMAALLILFKPAAKGAIQALVALAALIGLVDVYAMAAVYTSTSIPAWHSGSITIEFYASALSMGAVLFLALSGSEGAKIRQPAVIIIGIAVALQVVSMVTYYIQLGTSSSLAAQQSLILLSGMSGAMIVKWLFILLGTGLLFFPIQRPLHISASGQATAEVAATGTATTSIYAAAALLIIGQSAGRYLFYSIMIISRVGLS</sequence>
<keyword evidence="1" id="KW-0812">Transmembrane</keyword>
<organism evidence="2 3">
    <name type="scientific">Desulfitobacterium hafniense</name>
    <name type="common">Desulfitobacterium frappieri</name>
    <dbReference type="NCBI Taxonomy" id="49338"/>
    <lineage>
        <taxon>Bacteria</taxon>
        <taxon>Bacillati</taxon>
        <taxon>Bacillota</taxon>
        <taxon>Clostridia</taxon>
        <taxon>Eubacteriales</taxon>
        <taxon>Desulfitobacteriaceae</taxon>
        <taxon>Desulfitobacterium</taxon>
    </lineage>
</organism>
<feature type="transmembrane region" description="Helical" evidence="1">
    <location>
        <begin position="172"/>
        <end position="194"/>
    </location>
</feature>
<dbReference type="EMBL" id="LOCK01000041">
    <property type="protein sequence ID" value="KTE90304.1"/>
    <property type="molecule type" value="Genomic_DNA"/>
</dbReference>
<feature type="transmembrane region" description="Helical" evidence="1">
    <location>
        <begin position="105"/>
        <end position="128"/>
    </location>
</feature>
<keyword evidence="1" id="KW-1133">Transmembrane helix</keyword>
<feature type="transmembrane region" description="Helical" evidence="1">
    <location>
        <begin position="140"/>
        <end position="160"/>
    </location>
</feature>
<evidence type="ECO:0000313" key="2">
    <source>
        <dbReference type="EMBL" id="KTE90304.1"/>
    </source>
</evidence>
<keyword evidence="1" id="KW-0472">Membrane</keyword>